<protein>
    <recommendedName>
        <fullName evidence="6">Bacterial Ig-like domain-containing protein</fullName>
    </recommendedName>
</protein>
<dbReference type="PRINTS" id="PR01185">
    <property type="entry name" value="INTEGRINA"/>
</dbReference>
<dbReference type="PANTHER" id="PTHR23221:SF7">
    <property type="entry name" value="PHOSPHATIDYLINOSITOL-GLYCAN-SPECIFIC PHOSPHOLIPASE D"/>
    <property type="match status" value="1"/>
</dbReference>
<dbReference type="InterPro" id="IPR032109">
    <property type="entry name" value="Big_3_5"/>
</dbReference>
<dbReference type="RefSeq" id="WP_345149002.1">
    <property type="nucleotide sequence ID" value="NZ_BAABEO010000008.1"/>
</dbReference>
<dbReference type="Proteomes" id="UP001500752">
    <property type="component" value="Unassembled WGS sequence"/>
</dbReference>
<dbReference type="Pfam" id="PF01839">
    <property type="entry name" value="FG-GAP"/>
    <property type="match status" value="1"/>
</dbReference>
<feature type="chain" id="PRO_5046534340" description="Bacterial Ig-like domain-containing protein" evidence="5">
    <location>
        <begin position="35"/>
        <end position="921"/>
    </location>
</feature>
<dbReference type="InterPro" id="IPR013783">
    <property type="entry name" value="Ig-like_fold"/>
</dbReference>
<dbReference type="InterPro" id="IPR000413">
    <property type="entry name" value="Integrin_alpha"/>
</dbReference>
<gene>
    <name evidence="7" type="ORF">GCM10023081_10550</name>
</gene>
<dbReference type="Pfam" id="PF16640">
    <property type="entry name" value="Big_3_5"/>
    <property type="match status" value="2"/>
</dbReference>
<evidence type="ECO:0000256" key="3">
    <source>
        <dbReference type="ARBA" id="ARBA00022801"/>
    </source>
</evidence>
<evidence type="ECO:0000313" key="8">
    <source>
        <dbReference type="Proteomes" id="UP001500752"/>
    </source>
</evidence>
<reference evidence="8" key="1">
    <citation type="journal article" date="2019" name="Int. J. Syst. Evol. Microbiol.">
        <title>The Global Catalogue of Microorganisms (GCM) 10K type strain sequencing project: providing services to taxonomists for standard genome sequencing and annotation.</title>
        <authorList>
            <consortium name="The Broad Institute Genomics Platform"/>
            <consortium name="The Broad Institute Genome Sequencing Center for Infectious Disease"/>
            <person name="Wu L."/>
            <person name="Ma J."/>
        </authorList>
    </citation>
    <scope>NUCLEOTIDE SEQUENCE [LARGE SCALE GENOMIC DNA]</scope>
    <source>
        <strain evidence="8">JCM 30742</strain>
    </source>
</reference>
<dbReference type="PANTHER" id="PTHR23221">
    <property type="entry name" value="GLYCOSYLPHOSPHATIDYLINOSITOL PHOSPHOLIPASE D"/>
    <property type="match status" value="1"/>
</dbReference>
<evidence type="ECO:0000256" key="1">
    <source>
        <dbReference type="ARBA" id="ARBA00022729"/>
    </source>
</evidence>
<proteinExistence type="predicted"/>
<accession>A0ABP7C254</accession>
<dbReference type="InterPro" id="IPR013519">
    <property type="entry name" value="Int_alpha_beta-p"/>
</dbReference>
<dbReference type="InterPro" id="IPR013517">
    <property type="entry name" value="FG-GAP"/>
</dbReference>
<dbReference type="EMBL" id="BAABEO010000008">
    <property type="protein sequence ID" value="GAA3674084.1"/>
    <property type="molecule type" value="Genomic_DNA"/>
</dbReference>
<evidence type="ECO:0000256" key="2">
    <source>
        <dbReference type="ARBA" id="ARBA00022737"/>
    </source>
</evidence>
<keyword evidence="3" id="KW-0378">Hydrolase</keyword>
<keyword evidence="8" id="KW-1185">Reference proteome</keyword>
<comment type="caution">
    <text evidence="7">The sequence shown here is derived from an EMBL/GenBank/DDBJ whole genome shotgun (WGS) entry which is preliminary data.</text>
</comment>
<dbReference type="Gene3D" id="2.60.40.10">
    <property type="entry name" value="Immunoglobulins"/>
    <property type="match status" value="3"/>
</dbReference>
<keyword evidence="1 5" id="KW-0732">Signal</keyword>
<dbReference type="PROSITE" id="PS51470">
    <property type="entry name" value="FG_GAP"/>
    <property type="match status" value="2"/>
</dbReference>
<feature type="signal peptide" evidence="5">
    <location>
        <begin position="1"/>
        <end position="34"/>
    </location>
</feature>
<dbReference type="Gene3D" id="2.130.10.130">
    <property type="entry name" value="Integrin alpha, N-terminal"/>
    <property type="match status" value="4"/>
</dbReference>
<name>A0ABP7C254_9MICC</name>
<evidence type="ECO:0000256" key="4">
    <source>
        <dbReference type="ARBA" id="ARBA00023180"/>
    </source>
</evidence>
<organism evidence="7 8">
    <name type="scientific">Arthrobacter ginkgonis</name>
    <dbReference type="NCBI Taxonomy" id="1630594"/>
    <lineage>
        <taxon>Bacteria</taxon>
        <taxon>Bacillati</taxon>
        <taxon>Actinomycetota</taxon>
        <taxon>Actinomycetes</taxon>
        <taxon>Micrococcales</taxon>
        <taxon>Micrococcaceae</taxon>
        <taxon>Arthrobacter</taxon>
    </lineage>
</organism>
<sequence>MEHTTTPHRWGRRFAAVTATALTLGALGAVPAVADQPDPLPVTELAYAGEAGGTFGTAASRTSCDVNGDGRPDTIIGDWGWDRPGYTNTGAGYVLLGSETTLGGAVEDFPGSNTMRIDGPSETVAAGAWVGWSVSCLGDVNGDSIDDFVLGTGSRTYHKVHVILGSKDLGSIDLDFLGTRGFVIEDSAANDKTVADKSTDNFGISVGAVGDVNGDGLADIGIVDQLADNNDRTNSGRVWVVAGSTSVRNIDLADEAQREARAIRTIDGSQADERLGTVQAVGDVNGDGIDDFAASSYTATPWGTGVSVPGAAYVVFGAKDAGSVDLATLGAQGFAVYGPARQRDRLGMSLAAAGDVNGDGRADLLVGADGVTNVTTGVRNGGAAVVHGSASSATVFTAPDSRGYSVYACADGALDATCEESHKDSRGYWVNGDVDGGKIGYSAAALPDVNGDGIPDLVLGGQNRSVWLVYGDPTQKKTVNLADLTPAQGLKLGTGLGNSVGNAGDLDGNGTADVVSGAGNKASVFLLGALNTSVTVDGPAAATYGDGATYKATVTARVASANGTLAGTVDFTANGHAIDGCQDLAVAGTGAVECSTTVGEAAGKAAVEASFTPATAAFKAATGNREVEVAKAKTSLGDLVLSATSTVHGQGGVTAGIEVFNATTGSVEFFAGNASLGTAAVSAEGQASLELPKTLAAGEHTIYAKFTGTDRLKASSRVVAEQTLTVAKSPSSVAAPVLGATSTVYGTTAVKATATVTGATSGTVEFFDGKASLGTAKVASNGTATLALPKTLAAGTHKVTATFLGTANVAAGKASAATTLTVAKAKLASKAKVAGKSVRKNAKPTVTVTLGKLQNGSYPTGKVTVKASGWSKTVTLKSSDKGQVKVLVNKKFTRSAKVSAKYLGTANTAASDWASTTITVK</sequence>
<evidence type="ECO:0000313" key="7">
    <source>
        <dbReference type="EMBL" id="GAA3674084.1"/>
    </source>
</evidence>
<dbReference type="Pfam" id="PF13517">
    <property type="entry name" value="FG-GAP_3"/>
    <property type="match status" value="1"/>
</dbReference>
<keyword evidence="4" id="KW-0325">Glycoprotein</keyword>
<feature type="domain" description="Bacterial Ig-like" evidence="6">
    <location>
        <begin position="642"/>
        <end position="723"/>
    </location>
</feature>
<evidence type="ECO:0000256" key="5">
    <source>
        <dbReference type="SAM" id="SignalP"/>
    </source>
</evidence>
<dbReference type="InterPro" id="IPR028994">
    <property type="entry name" value="Integrin_alpha_N"/>
</dbReference>
<feature type="domain" description="Bacterial Ig-like" evidence="6">
    <location>
        <begin position="740"/>
        <end position="823"/>
    </location>
</feature>
<keyword evidence="2" id="KW-0677">Repeat</keyword>
<dbReference type="SUPFAM" id="SSF69318">
    <property type="entry name" value="Integrin alpha N-terminal domain"/>
    <property type="match status" value="1"/>
</dbReference>
<dbReference type="SMART" id="SM00191">
    <property type="entry name" value="Int_alpha"/>
    <property type="match status" value="6"/>
</dbReference>
<evidence type="ECO:0000259" key="6">
    <source>
        <dbReference type="Pfam" id="PF16640"/>
    </source>
</evidence>